<dbReference type="EMBL" id="CP034437">
    <property type="protein sequence ID" value="AZN39466.1"/>
    <property type="molecule type" value="Genomic_DNA"/>
</dbReference>
<evidence type="ECO:0000256" key="1">
    <source>
        <dbReference type="ARBA" id="ARBA00022801"/>
    </source>
</evidence>
<dbReference type="GO" id="GO:0016787">
    <property type="term" value="F:hydrolase activity"/>
    <property type="evidence" value="ECO:0007669"/>
    <property type="project" value="UniProtKB-KW"/>
</dbReference>
<dbReference type="PRINTS" id="PR00412">
    <property type="entry name" value="EPOXHYDRLASE"/>
</dbReference>
<feature type="domain" description="AB hydrolase-1" evidence="2">
    <location>
        <begin position="22"/>
        <end position="254"/>
    </location>
</feature>
<keyword evidence="4" id="KW-1185">Reference proteome</keyword>
<dbReference type="SUPFAM" id="SSF53474">
    <property type="entry name" value="alpha/beta-Hydrolases"/>
    <property type="match status" value="1"/>
</dbReference>
<evidence type="ECO:0000313" key="3">
    <source>
        <dbReference type="EMBL" id="AZN39466.1"/>
    </source>
</evidence>
<dbReference type="PRINTS" id="PR00111">
    <property type="entry name" value="ABHYDROLASE"/>
</dbReference>
<reference evidence="4" key="1">
    <citation type="submission" date="2018-12" db="EMBL/GenBank/DDBJ databases">
        <title>Genome sequence of Peanibacillus sp.</title>
        <authorList>
            <person name="Subramani G."/>
            <person name="Srinivasan S."/>
            <person name="Kim M.K."/>
        </authorList>
    </citation>
    <scope>NUCLEOTIDE SEQUENCE [LARGE SCALE GENOMIC DNA]</scope>
    <source>
        <strain evidence="4">18JY67-1</strain>
    </source>
</reference>
<dbReference type="KEGG" id="palb:EJC50_07160"/>
<protein>
    <submittedName>
        <fullName evidence="3">Alpha/beta hydrolase</fullName>
    </submittedName>
</protein>
<dbReference type="InterPro" id="IPR029058">
    <property type="entry name" value="AB_hydrolase_fold"/>
</dbReference>
<proteinExistence type="predicted"/>
<keyword evidence="1 3" id="KW-0378">Hydrolase</keyword>
<dbReference type="RefSeq" id="WP_126014065.1">
    <property type="nucleotide sequence ID" value="NZ_CP034437.1"/>
</dbReference>
<sequence length="269" mass="29842">MGHYVEVEKGVKLYVEDIGSGKPVIFVHGWPVNHKMFEYQYNVLPKRGYRCIGIDLRGYGRSDAPWSGYDYNRMSDDIAIVADALGLRHAMLVGFSMGGALAIRYAARHSGRRLGGLVLAAAAAPVFTQRPDFPYGAPVEQVNRTIAGLYVDRPKTVADFGMTFFAKPISDPFRTWFNGLGYDASSYGTIKGLESLRDEDLREDLAKVRLPTTILHGKLDAIAPYALAEQMNKGIQGSKLVPFVESGHGLFYDEREKFNQELLNALDGK</sequence>
<dbReference type="Proteomes" id="UP000272528">
    <property type="component" value="Chromosome"/>
</dbReference>
<dbReference type="GO" id="GO:0016020">
    <property type="term" value="C:membrane"/>
    <property type="evidence" value="ECO:0007669"/>
    <property type="project" value="TreeGrafter"/>
</dbReference>
<dbReference type="Pfam" id="PF00561">
    <property type="entry name" value="Abhydrolase_1"/>
    <property type="match status" value="1"/>
</dbReference>
<name>A0A3Q8X397_9BACL</name>
<dbReference type="InterPro" id="IPR000639">
    <property type="entry name" value="Epox_hydrolase-like"/>
</dbReference>
<dbReference type="InterPro" id="IPR050266">
    <property type="entry name" value="AB_hydrolase_sf"/>
</dbReference>
<dbReference type="PANTHER" id="PTHR43798">
    <property type="entry name" value="MONOACYLGLYCEROL LIPASE"/>
    <property type="match status" value="1"/>
</dbReference>
<gene>
    <name evidence="3" type="ORF">EJC50_07160</name>
</gene>
<accession>A0A3Q8X397</accession>
<evidence type="ECO:0000259" key="2">
    <source>
        <dbReference type="Pfam" id="PF00561"/>
    </source>
</evidence>
<organism evidence="3 4">
    <name type="scientific">Paenibacillus albus</name>
    <dbReference type="NCBI Taxonomy" id="2495582"/>
    <lineage>
        <taxon>Bacteria</taxon>
        <taxon>Bacillati</taxon>
        <taxon>Bacillota</taxon>
        <taxon>Bacilli</taxon>
        <taxon>Bacillales</taxon>
        <taxon>Paenibacillaceae</taxon>
        <taxon>Paenibacillus</taxon>
    </lineage>
</organism>
<dbReference type="OrthoDB" id="9773293at2"/>
<dbReference type="InterPro" id="IPR000073">
    <property type="entry name" value="AB_hydrolase_1"/>
</dbReference>
<dbReference type="PANTHER" id="PTHR43798:SF31">
    <property type="entry name" value="AB HYDROLASE SUPERFAMILY PROTEIN YCLE"/>
    <property type="match status" value="1"/>
</dbReference>
<dbReference type="Gene3D" id="3.40.50.1820">
    <property type="entry name" value="alpha/beta hydrolase"/>
    <property type="match status" value="1"/>
</dbReference>
<evidence type="ECO:0000313" key="4">
    <source>
        <dbReference type="Proteomes" id="UP000272528"/>
    </source>
</evidence>
<dbReference type="AlphaFoldDB" id="A0A3Q8X397"/>